<protein>
    <submittedName>
        <fullName evidence="2">Uncharacterized protein</fullName>
    </submittedName>
</protein>
<sequence length="191" mass="20715">MGKRAKEVRTSAPNLAATYTTFEVNHDEGFIKVNGRKNKGKKTDAQPKLRPIGAVRLNKPKPNFHPPIVKTVATDPTKASSSKPNENKAASPSCAKYGVTSTPMSKSFDVLNNLTEEEDEVQAKSNLNEPSNSNQQPPAKEENVASTSNPVLSIRDFECGELGESDDDEVFKPGDVLARYISSTGGRRKIA</sequence>
<feature type="region of interest" description="Disordered" evidence="1">
    <location>
        <begin position="34"/>
        <end position="103"/>
    </location>
</feature>
<feature type="compositionally biased region" description="Polar residues" evidence="1">
    <location>
        <begin position="123"/>
        <end position="137"/>
    </location>
</feature>
<name>A0A6L2ND00_TANCI</name>
<gene>
    <name evidence="2" type="ORF">Tci_054940</name>
</gene>
<feature type="compositionally biased region" description="Polar residues" evidence="1">
    <location>
        <begin position="77"/>
        <end position="90"/>
    </location>
</feature>
<dbReference type="EMBL" id="BKCJ010008586">
    <property type="protein sequence ID" value="GEU82962.1"/>
    <property type="molecule type" value="Genomic_DNA"/>
</dbReference>
<evidence type="ECO:0000313" key="2">
    <source>
        <dbReference type="EMBL" id="GEU82962.1"/>
    </source>
</evidence>
<organism evidence="2">
    <name type="scientific">Tanacetum cinerariifolium</name>
    <name type="common">Dalmatian daisy</name>
    <name type="synonym">Chrysanthemum cinerariifolium</name>
    <dbReference type="NCBI Taxonomy" id="118510"/>
    <lineage>
        <taxon>Eukaryota</taxon>
        <taxon>Viridiplantae</taxon>
        <taxon>Streptophyta</taxon>
        <taxon>Embryophyta</taxon>
        <taxon>Tracheophyta</taxon>
        <taxon>Spermatophyta</taxon>
        <taxon>Magnoliopsida</taxon>
        <taxon>eudicotyledons</taxon>
        <taxon>Gunneridae</taxon>
        <taxon>Pentapetalae</taxon>
        <taxon>asterids</taxon>
        <taxon>campanulids</taxon>
        <taxon>Asterales</taxon>
        <taxon>Asteraceae</taxon>
        <taxon>Asteroideae</taxon>
        <taxon>Anthemideae</taxon>
        <taxon>Anthemidinae</taxon>
        <taxon>Tanacetum</taxon>
    </lineage>
</organism>
<proteinExistence type="predicted"/>
<evidence type="ECO:0000256" key="1">
    <source>
        <dbReference type="SAM" id="MobiDB-lite"/>
    </source>
</evidence>
<feature type="region of interest" description="Disordered" evidence="1">
    <location>
        <begin position="117"/>
        <end position="152"/>
    </location>
</feature>
<dbReference type="AlphaFoldDB" id="A0A6L2ND00"/>
<reference evidence="2" key="1">
    <citation type="journal article" date="2019" name="Sci. Rep.">
        <title>Draft genome of Tanacetum cinerariifolium, the natural source of mosquito coil.</title>
        <authorList>
            <person name="Yamashiro T."/>
            <person name="Shiraishi A."/>
            <person name="Satake H."/>
            <person name="Nakayama K."/>
        </authorList>
    </citation>
    <scope>NUCLEOTIDE SEQUENCE</scope>
</reference>
<accession>A0A6L2ND00</accession>
<comment type="caution">
    <text evidence="2">The sequence shown here is derived from an EMBL/GenBank/DDBJ whole genome shotgun (WGS) entry which is preliminary data.</text>
</comment>